<evidence type="ECO:0000313" key="4">
    <source>
        <dbReference type="Proteomes" id="UP000029585"/>
    </source>
</evidence>
<feature type="signal peptide" evidence="1">
    <location>
        <begin position="1"/>
        <end position="33"/>
    </location>
</feature>
<accession>A0A096CGM2</accession>
<dbReference type="GO" id="GO:0016810">
    <property type="term" value="F:hydrolase activity, acting on carbon-nitrogen (but not peptide) bonds"/>
    <property type="evidence" value="ECO:0007669"/>
    <property type="project" value="InterPro"/>
</dbReference>
<dbReference type="GO" id="GO:0005975">
    <property type="term" value="P:carbohydrate metabolic process"/>
    <property type="evidence" value="ECO:0007669"/>
    <property type="project" value="InterPro"/>
</dbReference>
<dbReference type="GO" id="GO:0016020">
    <property type="term" value="C:membrane"/>
    <property type="evidence" value="ECO:0007669"/>
    <property type="project" value="TreeGrafter"/>
</dbReference>
<dbReference type="CDD" id="cd10917">
    <property type="entry name" value="CE4_NodB_like_6s_7s"/>
    <property type="match status" value="1"/>
</dbReference>
<dbReference type="Gene3D" id="3.20.20.370">
    <property type="entry name" value="Glycoside hydrolase/deacetylase"/>
    <property type="match status" value="1"/>
</dbReference>
<dbReference type="PROSITE" id="PS51677">
    <property type="entry name" value="NODB"/>
    <property type="match status" value="1"/>
</dbReference>
<dbReference type="AlphaFoldDB" id="A0A096CGM2"/>
<sequence length="262" mass="28920">MKCLILRRRTLTVLACALLAAAMFALVNAPAVAEASATDRQLPIYCVQRDQKMLAISFDAAWGNEDTQQLIDILGKYNVKATFFVVGDWVDKYPESVKALHDAGHEVMNHSNSHAHMSQLSSEAIVADVEACNDKIEAVTGVRPTLIRPPYGEYDNNVITSIRSIGMEPIQWDVDSLDWKDLPAGEITERVVSRVQPGSIVLFHNAALHTPEALPAILETLLQEGYTFVPISELILPGEYNVDYTIDHTGRQLPVQPSSSPR</sequence>
<reference evidence="3 4" key="1">
    <citation type="submission" date="2011-08" db="EMBL/GenBank/DDBJ databases">
        <title>The Genome Sequence of Clostridium orbiscindens 1_3_50AFAA.</title>
        <authorList>
            <consortium name="The Broad Institute Genome Sequencing Platform"/>
            <person name="Earl A."/>
            <person name="Ward D."/>
            <person name="Feldgarden M."/>
            <person name="Gevers D."/>
            <person name="Daigneault M."/>
            <person name="Strauss J."/>
            <person name="Allen-Vercoe E."/>
            <person name="Young S.K."/>
            <person name="Zeng Q."/>
            <person name="Gargeya S."/>
            <person name="Fitzgerald M."/>
            <person name="Haas B."/>
            <person name="Abouelleil A."/>
            <person name="Alvarado L."/>
            <person name="Arachchi H.M."/>
            <person name="Berlin A."/>
            <person name="Brown A."/>
            <person name="Chapman S.B."/>
            <person name="Chen Z."/>
            <person name="Dunbar C."/>
            <person name="Freedman E."/>
            <person name="Gearin G."/>
            <person name="Gellesch M."/>
            <person name="Goldberg J."/>
            <person name="Griggs A."/>
            <person name="Gujja S."/>
            <person name="Heiman D."/>
            <person name="Howarth C."/>
            <person name="Larson L."/>
            <person name="Lui A."/>
            <person name="MacDonald P.J.P."/>
            <person name="Montmayeur A."/>
            <person name="Murphy C."/>
            <person name="Neiman D."/>
            <person name="Pearson M."/>
            <person name="Priest M."/>
            <person name="Roberts A."/>
            <person name="Saif S."/>
            <person name="Shea T."/>
            <person name="Shenoy N."/>
            <person name="Sisk P."/>
            <person name="Stolte C."/>
            <person name="Sykes S."/>
            <person name="Wortman J."/>
            <person name="Nusbaum C."/>
            <person name="Birren B."/>
        </authorList>
    </citation>
    <scope>NUCLEOTIDE SEQUENCE [LARGE SCALE GENOMIC DNA]</scope>
    <source>
        <strain evidence="3 4">1_3_50AFAA</strain>
    </source>
</reference>
<evidence type="ECO:0000256" key="1">
    <source>
        <dbReference type="SAM" id="SignalP"/>
    </source>
</evidence>
<evidence type="ECO:0000259" key="2">
    <source>
        <dbReference type="PROSITE" id="PS51677"/>
    </source>
</evidence>
<proteinExistence type="predicted"/>
<dbReference type="PANTHER" id="PTHR10587">
    <property type="entry name" value="GLYCOSYL TRANSFERASE-RELATED"/>
    <property type="match status" value="1"/>
</dbReference>
<dbReference type="InterPro" id="IPR050248">
    <property type="entry name" value="Polysacc_deacetylase_ArnD"/>
</dbReference>
<dbReference type="InterPro" id="IPR011330">
    <property type="entry name" value="Glyco_hydro/deAcase_b/a-brl"/>
</dbReference>
<dbReference type="InterPro" id="IPR002509">
    <property type="entry name" value="NODB_dom"/>
</dbReference>
<dbReference type="RefSeq" id="WP_044942563.1">
    <property type="nucleotide sequence ID" value="NZ_KN174165.1"/>
</dbReference>
<organism evidence="3 4">
    <name type="scientific">Flavonifractor plautii 1_3_50AFAA</name>
    <dbReference type="NCBI Taxonomy" id="742738"/>
    <lineage>
        <taxon>Bacteria</taxon>
        <taxon>Bacillati</taxon>
        <taxon>Bacillota</taxon>
        <taxon>Clostridia</taxon>
        <taxon>Eubacteriales</taxon>
        <taxon>Oscillospiraceae</taxon>
        <taxon>Flavonifractor</taxon>
    </lineage>
</organism>
<keyword evidence="1" id="KW-0732">Signal</keyword>
<feature type="domain" description="NodB homology" evidence="2">
    <location>
        <begin position="52"/>
        <end position="229"/>
    </location>
</feature>
<dbReference type="Proteomes" id="UP000029585">
    <property type="component" value="Unassembled WGS sequence"/>
</dbReference>
<protein>
    <recommendedName>
        <fullName evidence="2">NodB homology domain-containing protein</fullName>
    </recommendedName>
</protein>
<keyword evidence="4" id="KW-1185">Reference proteome</keyword>
<evidence type="ECO:0000313" key="3">
    <source>
        <dbReference type="EMBL" id="KGF54022.1"/>
    </source>
</evidence>
<gene>
    <name evidence="3" type="ORF">HMPREF9460_03210</name>
</gene>
<dbReference type="SUPFAM" id="SSF88713">
    <property type="entry name" value="Glycoside hydrolase/deacetylase"/>
    <property type="match status" value="1"/>
</dbReference>
<dbReference type="PANTHER" id="PTHR10587:SF128">
    <property type="entry name" value="POLYSACCHARIDE DEACETYLASE PDAB-RELATED"/>
    <property type="match status" value="1"/>
</dbReference>
<feature type="chain" id="PRO_5039396366" description="NodB homology domain-containing protein" evidence="1">
    <location>
        <begin position="34"/>
        <end position="262"/>
    </location>
</feature>
<dbReference type="HOGENOM" id="CLU_021264_0_2_9"/>
<dbReference type="eggNOG" id="COG0726">
    <property type="taxonomic scope" value="Bacteria"/>
</dbReference>
<dbReference type="PATRIC" id="fig|742738.3.peg.3302"/>
<dbReference type="Pfam" id="PF01522">
    <property type="entry name" value="Polysacc_deac_1"/>
    <property type="match status" value="1"/>
</dbReference>
<name>A0A096CGM2_FLAPL</name>
<comment type="caution">
    <text evidence="3">The sequence shown here is derived from an EMBL/GenBank/DDBJ whole genome shotgun (WGS) entry which is preliminary data.</text>
</comment>
<dbReference type="EMBL" id="ADLO01000098">
    <property type="protein sequence ID" value="KGF54022.1"/>
    <property type="molecule type" value="Genomic_DNA"/>
</dbReference>